<dbReference type="Proteomes" id="UP000469949">
    <property type="component" value="Unassembled WGS sequence"/>
</dbReference>
<dbReference type="InterPro" id="IPR044992">
    <property type="entry name" value="ChyE-like"/>
</dbReference>
<sequence>MRGVGAVMIRVAPPETAASATGLPRGGAVVGILPHMAPNAPNTIERAMNIAILETGHPPERLGGRFPSYGAMVEALIGDGHAFTGFDVTAGHWPEAPEAFDAFVITGSPASVYDPTPWVEDLLAFLRDLDPSKKLVGLCFGHQALAQAFGGRVERSQRGWGLGLHAYTVAERAPFMDEAETIAIPVSHQDQVVALPPGARVLAGSAFTPYGVLAWSDRPALSFQCHPEFAPDYARALTDGHRAGVDDPALVPAALASLEAPHDSARVGGWIRRFLRA</sequence>
<name>A0A833JAG0_9HYPH</name>
<evidence type="ECO:0000313" key="2">
    <source>
        <dbReference type="EMBL" id="KAB7787531.1"/>
    </source>
</evidence>
<organism evidence="2 3">
    <name type="scientific">Methylorubrum populi</name>
    <dbReference type="NCBI Taxonomy" id="223967"/>
    <lineage>
        <taxon>Bacteria</taxon>
        <taxon>Pseudomonadati</taxon>
        <taxon>Pseudomonadota</taxon>
        <taxon>Alphaproteobacteria</taxon>
        <taxon>Hyphomicrobiales</taxon>
        <taxon>Methylobacteriaceae</taxon>
        <taxon>Methylorubrum</taxon>
    </lineage>
</organism>
<protein>
    <submittedName>
        <fullName evidence="2">Glutamine amidotransferase class I</fullName>
    </submittedName>
</protein>
<comment type="caution">
    <text evidence="2">The sequence shown here is derived from an EMBL/GenBank/DDBJ whole genome shotgun (WGS) entry which is preliminary data.</text>
</comment>
<dbReference type="SUPFAM" id="SSF52317">
    <property type="entry name" value="Class I glutamine amidotransferase-like"/>
    <property type="match status" value="1"/>
</dbReference>
<dbReference type="Pfam" id="PF00117">
    <property type="entry name" value="GATase"/>
    <property type="match status" value="1"/>
</dbReference>
<keyword evidence="2" id="KW-0808">Transferase</keyword>
<dbReference type="CDD" id="cd01741">
    <property type="entry name" value="GATase1_1"/>
    <property type="match status" value="1"/>
</dbReference>
<keyword evidence="2" id="KW-0315">Glutamine amidotransferase</keyword>
<accession>A0A833JAG0</accession>
<dbReference type="GO" id="GO:0016740">
    <property type="term" value="F:transferase activity"/>
    <property type="evidence" value="ECO:0007669"/>
    <property type="project" value="UniProtKB-KW"/>
</dbReference>
<dbReference type="GO" id="GO:0005829">
    <property type="term" value="C:cytosol"/>
    <property type="evidence" value="ECO:0007669"/>
    <property type="project" value="TreeGrafter"/>
</dbReference>
<dbReference type="PROSITE" id="PS51273">
    <property type="entry name" value="GATASE_TYPE_1"/>
    <property type="match status" value="1"/>
</dbReference>
<evidence type="ECO:0000313" key="3">
    <source>
        <dbReference type="Proteomes" id="UP000469949"/>
    </source>
</evidence>
<proteinExistence type="predicted"/>
<dbReference type="AlphaFoldDB" id="A0A833JAG0"/>
<dbReference type="Gene3D" id="3.40.50.880">
    <property type="match status" value="1"/>
</dbReference>
<feature type="domain" description="Glutamine amidotransferase" evidence="1">
    <location>
        <begin position="98"/>
        <end position="231"/>
    </location>
</feature>
<evidence type="ECO:0000259" key="1">
    <source>
        <dbReference type="Pfam" id="PF00117"/>
    </source>
</evidence>
<dbReference type="EMBL" id="WEKV01000003">
    <property type="protein sequence ID" value="KAB7787531.1"/>
    <property type="molecule type" value="Genomic_DNA"/>
</dbReference>
<dbReference type="PANTHER" id="PTHR42695">
    <property type="entry name" value="GLUTAMINE AMIDOTRANSFERASE YLR126C-RELATED"/>
    <property type="match status" value="1"/>
</dbReference>
<gene>
    <name evidence="2" type="ORF">F8B43_0465</name>
</gene>
<dbReference type="InterPro" id="IPR029062">
    <property type="entry name" value="Class_I_gatase-like"/>
</dbReference>
<dbReference type="PANTHER" id="PTHR42695:SF5">
    <property type="entry name" value="GLUTAMINE AMIDOTRANSFERASE YLR126C-RELATED"/>
    <property type="match status" value="1"/>
</dbReference>
<dbReference type="InterPro" id="IPR017926">
    <property type="entry name" value="GATASE"/>
</dbReference>
<reference evidence="2 3" key="1">
    <citation type="submission" date="2019-10" db="EMBL/GenBank/DDBJ databases">
        <title>Draft Genome Sequence of the Caffeine Degrading Methylotroph Methylorubrum populi PINKEL.</title>
        <authorList>
            <person name="Dawson S.C."/>
            <person name="Zhang X."/>
            <person name="Wright M.E."/>
            <person name="Sharma G."/>
            <person name="Langner J.T."/>
            <person name="Ditty J.L."/>
            <person name="Subuyuj G.A."/>
        </authorList>
    </citation>
    <scope>NUCLEOTIDE SEQUENCE [LARGE SCALE GENOMIC DNA]</scope>
    <source>
        <strain evidence="2 3">Pinkel</strain>
    </source>
</reference>